<dbReference type="Proteomes" id="UP001295444">
    <property type="component" value="Chromosome 05"/>
</dbReference>
<feature type="chain" id="PRO_5042068695" evidence="1">
    <location>
        <begin position="22"/>
        <end position="50"/>
    </location>
</feature>
<dbReference type="AlphaFoldDB" id="A0AAD1W6A0"/>
<protein>
    <submittedName>
        <fullName evidence="2">Uncharacterized protein</fullName>
    </submittedName>
</protein>
<name>A0AAD1W6A0_PELCU</name>
<keyword evidence="3" id="KW-1185">Reference proteome</keyword>
<gene>
    <name evidence="2" type="ORF">PECUL_23A026390</name>
</gene>
<accession>A0AAD1W6A0</accession>
<feature type="non-terminal residue" evidence="2">
    <location>
        <position position="1"/>
    </location>
</feature>
<organism evidence="2 3">
    <name type="scientific">Pelobates cultripes</name>
    <name type="common">Western spadefoot toad</name>
    <dbReference type="NCBI Taxonomy" id="61616"/>
    <lineage>
        <taxon>Eukaryota</taxon>
        <taxon>Metazoa</taxon>
        <taxon>Chordata</taxon>
        <taxon>Craniata</taxon>
        <taxon>Vertebrata</taxon>
        <taxon>Euteleostomi</taxon>
        <taxon>Amphibia</taxon>
        <taxon>Batrachia</taxon>
        <taxon>Anura</taxon>
        <taxon>Pelobatoidea</taxon>
        <taxon>Pelobatidae</taxon>
        <taxon>Pelobates</taxon>
    </lineage>
</organism>
<sequence length="50" mass="6099">TLHHIWWNCMAVTGFWKMVWKTVNLVTGLNIPYNQEALILFHFKFPHRQM</sequence>
<evidence type="ECO:0000313" key="3">
    <source>
        <dbReference type="Proteomes" id="UP001295444"/>
    </source>
</evidence>
<keyword evidence="1" id="KW-0732">Signal</keyword>
<proteinExistence type="predicted"/>
<evidence type="ECO:0000256" key="1">
    <source>
        <dbReference type="SAM" id="SignalP"/>
    </source>
</evidence>
<reference evidence="2" key="1">
    <citation type="submission" date="2022-03" db="EMBL/GenBank/DDBJ databases">
        <authorList>
            <person name="Alioto T."/>
            <person name="Alioto T."/>
            <person name="Gomez Garrido J."/>
        </authorList>
    </citation>
    <scope>NUCLEOTIDE SEQUENCE</scope>
</reference>
<feature type="signal peptide" evidence="1">
    <location>
        <begin position="1"/>
        <end position="21"/>
    </location>
</feature>
<dbReference type="EMBL" id="OW240916">
    <property type="protein sequence ID" value="CAH2293708.1"/>
    <property type="molecule type" value="Genomic_DNA"/>
</dbReference>
<feature type="non-terminal residue" evidence="2">
    <location>
        <position position="50"/>
    </location>
</feature>
<evidence type="ECO:0000313" key="2">
    <source>
        <dbReference type="EMBL" id="CAH2293708.1"/>
    </source>
</evidence>